<comment type="subcellular location">
    <subcellularLocation>
        <location evidence="1">Membrane</location>
        <topology evidence="1">Multi-pass membrane protein</topology>
    </subcellularLocation>
</comment>
<evidence type="ECO:0000256" key="7">
    <source>
        <dbReference type="SAM" id="MobiDB-lite"/>
    </source>
</evidence>
<dbReference type="Proteomes" id="UP001293254">
    <property type="component" value="Unassembled WGS sequence"/>
</dbReference>
<dbReference type="AlphaFoldDB" id="A0AAE1Y2F7"/>
<keyword evidence="5 8" id="KW-0472">Membrane</keyword>
<reference evidence="9" key="2">
    <citation type="journal article" date="2024" name="Plant">
        <title>Genomic evolution and insights into agronomic trait innovations of Sesamum species.</title>
        <authorList>
            <person name="Miao H."/>
            <person name="Wang L."/>
            <person name="Qu L."/>
            <person name="Liu H."/>
            <person name="Sun Y."/>
            <person name="Le M."/>
            <person name="Wang Q."/>
            <person name="Wei S."/>
            <person name="Zheng Y."/>
            <person name="Lin W."/>
            <person name="Duan Y."/>
            <person name="Cao H."/>
            <person name="Xiong S."/>
            <person name="Wang X."/>
            <person name="Wei L."/>
            <person name="Li C."/>
            <person name="Ma Q."/>
            <person name="Ju M."/>
            <person name="Zhao R."/>
            <person name="Li G."/>
            <person name="Mu C."/>
            <person name="Tian Q."/>
            <person name="Mei H."/>
            <person name="Zhang T."/>
            <person name="Gao T."/>
            <person name="Zhang H."/>
        </authorList>
    </citation>
    <scope>NUCLEOTIDE SEQUENCE</scope>
    <source>
        <strain evidence="9">3651</strain>
    </source>
</reference>
<accession>A0AAE1Y2F7</accession>
<keyword evidence="10" id="KW-1185">Reference proteome</keyword>
<evidence type="ECO:0000256" key="5">
    <source>
        <dbReference type="ARBA" id="ARBA00023136"/>
    </source>
</evidence>
<comment type="similarity">
    <text evidence="2">Belongs to the major facilitator superfamily. Proton-dependent oligopeptide transporter (POT/PTR) (TC 2.A.17) family.</text>
</comment>
<feature type="transmembrane region" description="Helical" evidence="8">
    <location>
        <begin position="12"/>
        <end position="34"/>
    </location>
</feature>
<feature type="compositionally biased region" description="Pro residues" evidence="7">
    <location>
        <begin position="224"/>
        <end position="234"/>
    </location>
</feature>
<name>A0AAE1Y2F7_9LAMI</name>
<feature type="transmembrane region" description="Helical" evidence="8">
    <location>
        <begin position="55"/>
        <end position="72"/>
    </location>
</feature>
<sequence>MDRRITSSFTIPAASFSTFTVISVILWVAVYDRVFLPLASRVMRRPIHLSTKRRMGIGICFSFLAMLASAGIESIRRSLAINEGYLDSPLANTRMSAMWLVPQHCLTGFAEASNAIAQNEFYFSEFPRSMSSIASTLNGIGMSLANLAASFIMNAVDSLSKAGGKESWISSNINKGHYDYYYLVLAGLSMANMMYFLVCSNIYGPLKEDRKIAQEEEEEDDIQTPPPPPPPPPSCHCRPTLSHPPLLLQTLPRVSLSGGSPSPTHPYPTTRTHGRKLNWYPSPARKWRLFHYPSPMPAWMSFSCGGAPIHFRVGRGSFRGCPLAGAVPRPEPAFRRGRLSVTGRGGGWGGG</sequence>
<evidence type="ECO:0000256" key="4">
    <source>
        <dbReference type="ARBA" id="ARBA00022989"/>
    </source>
</evidence>
<keyword evidence="4 8" id="KW-1133">Transmembrane helix</keyword>
<comment type="caution">
    <text evidence="9">The sequence shown here is derived from an EMBL/GenBank/DDBJ whole genome shotgun (WGS) entry which is preliminary data.</text>
</comment>
<reference evidence="9" key="1">
    <citation type="submission" date="2020-06" db="EMBL/GenBank/DDBJ databases">
        <authorList>
            <person name="Li T."/>
            <person name="Hu X."/>
            <person name="Zhang T."/>
            <person name="Song X."/>
            <person name="Zhang H."/>
            <person name="Dai N."/>
            <person name="Sheng W."/>
            <person name="Hou X."/>
            <person name="Wei L."/>
        </authorList>
    </citation>
    <scope>NUCLEOTIDE SEQUENCE</scope>
    <source>
        <strain evidence="9">3651</strain>
        <tissue evidence="9">Leaf</tissue>
    </source>
</reference>
<feature type="region of interest" description="Disordered" evidence="7">
    <location>
        <begin position="252"/>
        <end position="275"/>
    </location>
</feature>
<dbReference type="Pfam" id="PF00854">
    <property type="entry name" value="PTR2"/>
    <property type="match status" value="1"/>
</dbReference>
<evidence type="ECO:0000256" key="6">
    <source>
        <dbReference type="ARBA" id="ARBA00044504"/>
    </source>
</evidence>
<organism evidence="9 10">
    <name type="scientific">Sesamum alatum</name>
    <dbReference type="NCBI Taxonomy" id="300844"/>
    <lineage>
        <taxon>Eukaryota</taxon>
        <taxon>Viridiplantae</taxon>
        <taxon>Streptophyta</taxon>
        <taxon>Embryophyta</taxon>
        <taxon>Tracheophyta</taxon>
        <taxon>Spermatophyta</taxon>
        <taxon>Magnoliopsida</taxon>
        <taxon>eudicotyledons</taxon>
        <taxon>Gunneridae</taxon>
        <taxon>Pentapetalae</taxon>
        <taxon>asterids</taxon>
        <taxon>lamiids</taxon>
        <taxon>Lamiales</taxon>
        <taxon>Pedaliaceae</taxon>
        <taxon>Sesamum</taxon>
    </lineage>
</organism>
<feature type="non-terminal residue" evidence="9">
    <location>
        <position position="351"/>
    </location>
</feature>
<dbReference type="SUPFAM" id="SSF103473">
    <property type="entry name" value="MFS general substrate transporter"/>
    <property type="match status" value="1"/>
</dbReference>
<comment type="similarity">
    <text evidence="6">Belongs to the major facilitator superfamily. Phosphate:H(+) symporter (TC 2.A.1.9) family.</text>
</comment>
<dbReference type="PANTHER" id="PTHR11654">
    <property type="entry name" value="OLIGOPEPTIDE TRANSPORTER-RELATED"/>
    <property type="match status" value="1"/>
</dbReference>
<proteinExistence type="inferred from homology"/>
<dbReference type="EMBL" id="JACGWO010000007">
    <property type="protein sequence ID" value="KAK4422272.1"/>
    <property type="molecule type" value="Genomic_DNA"/>
</dbReference>
<evidence type="ECO:0000256" key="1">
    <source>
        <dbReference type="ARBA" id="ARBA00004141"/>
    </source>
</evidence>
<feature type="compositionally biased region" description="Polar residues" evidence="7">
    <location>
        <begin position="257"/>
        <end position="271"/>
    </location>
</feature>
<feature type="region of interest" description="Disordered" evidence="7">
    <location>
        <begin position="213"/>
        <end position="239"/>
    </location>
</feature>
<keyword evidence="3 8" id="KW-0812">Transmembrane</keyword>
<evidence type="ECO:0000256" key="3">
    <source>
        <dbReference type="ARBA" id="ARBA00022692"/>
    </source>
</evidence>
<dbReference type="InterPro" id="IPR000109">
    <property type="entry name" value="POT_fam"/>
</dbReference>
<dbReference type="GO" id="GO:0022857">
    <property type="term" value="F:transmembrane transporter activity"/>
    <property type="evidence" value="ECO:0007669"/>
    <property type="project" value="InterPro"/>
</dbReference>
<evidence type="ECO:0000313" key="10">
    <source>
        <dbReference type="Proteomes" id="UP001293254"/>
    </source>
</evidence>
<evidence type="ECO:0000313" key="9">
    <source>
        <dbReference type="EMBL" id="KAK4422272.1"/>
    </source>
</evidence>
<feature type="transmembrane region" description="Helical" evidence="8">
    <location>
        <begin position="180"/>
        <end position="203"/>
    </location>
</feature>
<dbReference type="GO" id="GO:0016020">
    <property type="term" value="C:membrane"/>
    <property type="evidence" value="ECO:0007669"/>
    <property type="project" value="UniProtKB-SubCell"/>
</dbReference>
<protein>
    <submittedName>
        <fullName evidence="9">Protein NRT1/ PTR FAMILY 1.2</fullName>
    </submittedName>
</protein>
<dbReference type="InterPro" id="IPR036259">
    <property type="entry name" value="MFS_trans_sf"/>
</dbReference>
<evidence type="ECO:0000256" key="2">
    <source>
        <dbReference type="ARBA" id="ARBA00005982"/>
    </source>
</evidence>
<dbReference type="Gene3D" id="1.20.1250.20">
    <property type="entry name" value="MFS general substrate transporter like domains"/>
    <property type="match status" value="1"/>
</dbReference>
<evidence type="ECO:0000256" key="8">
    <source>
        <dbReference type="SAM" id="Phobius"/>
    </source>
</evidence>
<gene>
    <name evidence="9" type="ORF">Salat_1809500</name>
</gene>